<name>A0A4Q9DWZ0_9BACL</name>
<dbReference type="OrthoDB" id="2756463at2"/>
<dbReference type="Proteomes" id="UP000293142">
    <property type="component" value="Unassembled WGS sequence"/>
</dbReference>
<comment type="caution">
    <text evidence="1">The sequence shown here is derived from an EMBL/GenBank/DDBJ whole genome shotgun (WGS) entry which is preliminary data.</text>
</comment>
<protein>
    <submittedName>
        <fullName evidence="1">Uncharacterized protein</fullName>
    </submittedName>
</protein>
<reference evidence="1 2" key="1">
    <citation type="submission" date="2019-02" db="EMBL/GenBank/DDBJ databases">
        <title>Paenibacillus sp. nov., isolated from surface-sterilized tissue of Thalictrum simplex L.</title>
        <authorList>
            <person name="Tuo L."/>
        </authorList>
    </citation>
    <scope>NUCLEOTIDE SEQUENCE [LARGE SCALE GENOMIC DNA]</scope>
    <source>
        <strain evidence="1 2">N2SHLJ1</strain>
    </source>
</reference>
<dbReference type="AlphaFoldDB" id="A0A4Q9DWZ0"/>
<accession>A0A4Q9DWZ0</accession>
<organism evidence="1 2">
    <name type="scientific">Paenibacillus thalictri</name>
    <dbReference type="NCBI Taxonomy" id="2527873"/>
    <lineage>
        <taxon>Bacteria</taxon>
        <taxon>Bacillati</taxon>
        <taxon>Bacillota</taxon>
        <taxon>Bacilli</taxon>
        <taxon>Bacillales</taxon>
        <taxon>Paenibacillaceae</taxon>
        <taxon>Paenibacillus</taxon>
    </lineage>
</organism>
<evidence type="ECO:0000313" key="1">
    <source>
        <dbReference type="EMBL" id="TBL80540.1"/>
    </source>
</evidence>
<evidence type="ECO:0000313" key="2">
    <source>
        <dbReference type="Proteomes" id="UP000293142"/>
    </source>
</evidence>
<dbReference type="RefSeq" id="WP_131012143.1">
    <property type="nucleotide sequence ID" value="NZ_SIRE01000004.1"/>
</dbReference>
<gene>
    <name evidence="1" type="ORF">EYB31_04750</name>
</gene>
<keyword evidence="2" id="KW-1185">Reference proteome</keyword>
<dbReference type="EMBL" id="SIRE01000004">
    <property type="protein sequence ID" value="TBL80540.1"/>
    <property type="molecule type" value="Genomic_DNA"/>
</dbReference>
<proteinExistence type="predicted"/>
<sequence length="585" mass="66454">MTTFEQRRAEILRSAALTAAGLPLKDSGLWFHADLRDNYYFAIHLYAFITHTPEETRTEQQKHDLKLAVRIISKVLSLQDQNPESPMYGHWPLNLGENPDTAKPHVLPVELMGCLIAFFYDKYAADMDVSLKSELSLALTHIYQSGVYRNPLEQIHHHEAKHTSLKLLLGHLFGDNELLAEGIECARRQLAHVQTFGFKEYGALPWFWHWVQAFTCVWEVVDDPRAKAVSEQLLGYLWELRAEYYLKGTWIGPKSREWPHDAPRDRNTPHDYIQFGDFPAPLDFPRVEGAALYSYQIPAAVREKGTTRAASGSEELKKRIRITNADAALVEDVHSYTYVTPEYAVGGLWERRLEFDNEQHRWNVTLPLTNVANGVNQAYFFHPGEKYKPGDDRHASPYGEVLLHRNSACALYILPQNAGETLIGCLPRGQWIFNEHTGAGKIGDVYIAFAVMQPYTTEEKPERISVSSSGRINGVMMEAISEYEARSIGIESLEQLQDRWGQLAHRQVFRQIEAAEDNEAGDTVVFSYESLLGTKLEMSLTAAHDEKDCRLLKLERSVNGSPVDFTQYKAAALVELSVMSARQKT</sequence>